<evidence type="ECO:0000313" key="3">
    <source>
        <dbReference type="EMBL" id="CDS42497.1"/>
    </source>
</evidence>
<accession>A0A068YCL1</accession>
<evidence type="ECO:0000256" key="1">
    <source>
        <dbReference type="ARBA" id="ARBA00008829"/>
    </source>
</evidence>
<comment type="similarity">
    <text evidence="1">Belongs to the metallo-dependent hydrolases superfamily. Hydantoinase/dihydropyrimidinase family.</text>
</comment>
<dbReference type="PANTHER" id="PTHR11647:SF1">
    <property type="entry name" value="COLLAPSIN RESPONSE MEDIATOR PROTEIN"/>
    <property type="match status" value="1"/>
</dbReference>
<keyword evidence="4" id="KW-1185">Reference proteome</keyword>
<dbReference type="PANTHER" id="PTHR11647">
    <property type="entry name" value="HYDRANTOINASE/DIHYDROPYRIMIDINASE FAMILY MEMBER"/>
    <property type="match status" value="1"/>
</dbReference>
<reference evidence="3" key="2">
    <citation type="submission" date="2015-11" db="EMBL/GenBank/DDBJ databases">
        <authorList>
            <person name="Zhang Y."/>
            <person name="Guo Z."/>
        </authorList>
    </citation>
    <scope>NUCLEOTIDE SEQUENCE</scope>
</reference>
<dbReference type="STRING" id="6211.A0A068YCL1"/>
<dbReference type="AlphaFoldDB" id="A0A068YCL1"/>
<reference evidence="3" key="1">
    <citation type="journal article" date="2013" name="Nature">
        <title>The genomes of four tapeworm species reveal adaptations to parasitism.</title>
        <authorList>
            <person name="Tsai I.J."/>
            <person name="Zarowiecki M."/>
            <person name="Holroyd N."/>
            <person name="Garciarrubio A."/>
            <person name="Sanchez-Flores A."/>
            <person name="Brooks K.L."/>
            <person name="Tracey A."/>
            <person name="Bobes R.J."/>
            <person name="Fragoso G."/>
            <person name="Sciutto E."/>
            <person name="Aslett M."/>
            <person name="Beasley H."/>
            <person name="Bennett H.M."/>
            <person name="Cai J."/>
            <person name="Camicia F."/>
            <person name="Clark R."/>
            <person name="Cucher M."/>
            <person name="De Silva N."/>
            <person name="Day T.A."/>
            <person name="Deplazes P."/>
            <person name="Estrada K."/>
            <person name="Fernandez C."/>
            <person name="Holland P.W."/>
            <person name="Hou J."/>
            <person name="Hu S."/>
            <person name="Huckvale T."/>
            <person name="Hung S.S."/>
            <person name="Kamenetzky L."/>
            <person name="Keane J.A."/>
            <person name="Kiss F."/>
            <person name="Koziol U."/>
            <person name="Lambert O."/>
            <person name="Liu K."/>
            <person name="Luo X."/>
            <person name="Luo Y."/>
            <person name="Macchiaroli N."/>
            <person name="Nichol S."/>
            <person name="Paps J."/>
            <person name="Parkinson J."/>
            <person name="Pouchkina-Stantcheva N."/>
            <person name="Riddiford N."/>
            <person name="Rosenzvit M."/>
            <person name="Salinas G."/>
            <person name="Wasmuth J.D."/>
            <person name="Zamanian M."/>
            <person name="Zheng Y."/>
            <person name="Cai X."/>
            <person name="Soberon X."/>
            <person name="Olson P.D."/>
            <person name="Laclette J.P."/>
            <person name="Brehm K."/>
            <person name="Berriman M."/>
            <person name="Garciarrubio A."/>
            <person name="Bobes R.J."/>
            <person name="Fragoso G."/>
            <person name="Sanchez-Flores A."/>
            <person name="Estrada K."/>
            <person name="Cevallos M.A."/>
            <person name="Morett E."/>
            <person name="Gonzalez V."/>
            <person name="Portillo T."/>
            <person name="Ochoa-Leyva A."/>
            <person name="Jose M.V."/>
            <person name="Sciutto E."/>
            <person name="Landa A."/>
            <person name="Jimenez L."/>
            <person name="Valdes V."/>
            <person name="Carrero J.C."/>
            <person name="Larralde C."/>
            <person name="Morales-Montor J."/>
            <person name="Limon-Lason J."/>
            <person name="Soberon X."/>
            <person name="Laclette J.P."/>
        </authorList>
    </citation>
    <scope>NUCLEOTIDE SEQUENCE [LARGE SCALE GENOMIC DNA]</scope>
</reference>
<name>A0A068YCL1_ECHMU</name>
<dbReference type="OMA" id="WIQEAYR"/>
<dbReference type="eggNOG" id="KOG2584">
    <property type="taxonomic scope" value="Eukaryota"/>
</dbReference>
<dbReference type="InterPro" id="IPR011059">
    <property type="entry name" value="Metal-dep_hydrolase_composite"/>
</dbReference>
<dbReference type="Proteomes" id="UP000017246">
    <property type="component" value="Unassembled WGS sequence"/>
</dbReference>
<dbReference type="GO" id="GO:0016812">
    <property type="term" value="F:hydrolase activity, acting on carbon-nitrogen (but not peptide) bonds, in cyclic amides"/>
    <property type="evidence" value="ECO:0007669"/>
    <property type="project" value="TreeGrafter"/>
</dbReference>
<dbReference type="EMBL" id="LN902842">
    <property type="protein sequence ID" value="CDS42497.1"/>
    <property type="molecule type" value="Genomic_DNA"/>
</dbReference>
<dbReference type="OrthoDB" id="10258955at2759"/>
<proteinExistence type="inferred from homology"/>
<dbReference type="GO" id="GO:0005829">
    <property type="term" value="C:cytosol"/>
    <property type="evidence" value="ECO:0007669"/>
    <property type="project" value="TreeGrafter"/>
</dbReference>
<dbReference type="InterPro" id="IPR032466">
    <property type="entry name" value="Metal_Hydrolase"/>
</dbReference>
<dbReference type="Gene3D" id="3.20.20.140">
    <property type="entry name" value="Metal-dependent hydrolases"/>
    <property type="match status" value="2"/>
</dbReference>
<dbReference type="InterPro" id="IPR050378">
    <property type="entry name" value="Metallo-dep_Hydrolases_sf"/>
</dbReference>
<dbReference type="SUPFAM" id="SSF51556">
    <property type="entry name" value="Metallo-dependent hydrolases"/>
    <property type="match status" value="1"/>
</dbReference>
<dbReference type="SUPFAM" id="SSF51338">
    <property type="entry name" value="Composite domain of metallo-dependent hydrolases"/>
    <property type="match status" value="1"/>
</dbReference>
<evidence type="ECO:0000256" key="2">
    <source>
        <dbReference type="SAM" id="MobiDB-lite"/>
    </source>
</evidence>
<sequence length="600" mass="64714">MSNSEWERPGIIPGLQGDSQQKRPSIGRASSGLFGYVADPNDSKTPPGIGEQGSRVTADSQLAHEHIDGSKSSVVTEVLTQKLESSLTMTGDLFIRGGRIMDCENTCNTDILIKNGKISAFGEALSNEKKVQEIDATNLVISPGLVDFSATSHAFSSKLGAEGMADQALIREATSRAVLAGVTTIVDTVYSDDGQSPLSSVAAYLQALQTTYIHCNVAVRAGIRHLSVGTISDIELLTKRHHIKSFLFAIPENDRILCERGNPESTVLYGVLSTCRNLGIVPTVGLDKITGSQIPQMEGDPDLRLAAIAIRIAKLAGCPIVLSPVRSAAVMHKIYTSQREHPPLPIYADFTADVFIESSMSDQAPYIAADGNIILSSGESYVLSTESKASEVSWIQEAYRKIVGRGWGSERHMIEASCKRPAQLAGLSPQKGQLAIGADADLVLWSEGDCSKPVFTIIGGRIAVQYGRLRETTPRDREEGKGIRAGFIRSGRSPCDTLVVVHEKIREMGKVLQPVLSPPQPLIPTAGQATKRLENVKPGPSGDVALAGLPSREIHSIASQYKREFLASTFKLTGEQKGDDRPIRPNIKIWQGKNDSPRPY</sequence>
<feature type="region of interest" description="Disordered" evidence="2">
    <location>
        <begin position="575"/>
        <end position="600"/>
    </location>
</feature>
<feature type="region of interest" description="Disordered" evidence="2">
    <location>
        <begin position="1"/>
        <end position="54"/>
    </location>
</feature>
<gene>
    <name evidence="3" type="ORF">EmuJ_001020900</name>
</gene>
<evidence type="ECO:0000313" key="4">
    <source>
        <dbReference type="Proteomes" id="UP000017246"/>
    </source>
</evidence>
<protein>
    <submittedName>
        <fullName evidence="3">Dihydropyrimidinase protein 4</fullName>
    </submittedName>
</protein>
<organism evidence="3 4">
    <name type="scientific">Echinococcus multilocularis</name>
    <name type="common">Fox tapeworm</name>
    <dbReference type="NCBI Taxonomy" id="6211"/>
    <lineage>
        <taxon>Eukaryota</taxon>
        <taxon>Metazoa</taxon>
        <taxon>Spiralia</taxon>
        <taxon>Lophotrochozoa</taxon>
        <taxon>Platyhelminthes</taxon>
        <taxon>Cestoda</taxon>
        <taxon>Eucestoda</taxon>
        <taxon>Cyclophyllidea</taxon>
        <taxon>Taeniidae</taxon>
        <taxon>Echinococcus</taxon>
    </lineage>
</organism>